<organism evidence="1 2">
    <name type="scientific">Photorhabdus australis subsp. thailandensis</name>
    <dbReference type="NCBI Taxonomy" id="2805096"/>
    <lineage>
        <taxon>Bacteria</taxon>
        <taxon>Pseudomonadati</taxon>
        <taxon>Pseudomonadota</taxon>
        <taxon>Gammaproteobacteria</taxon>
        <taxon>Enterobacterales</taxon>
        <taxon>Morganellaceae</taxon>
        <taxon>Photorhabdus</taxon>
    </lineage>
</organism>
<dbReference type="AlphaFoldDB" id="A0A1C0U4E5"/>
<protein>
    <submittedName>
        <fullName evidence="1">Uncharacterized protein</fullName>
    </submittedName>
</protein>
<gene>
    <name evidence="1" type="ORF">Ppb6_02132</name>
</gene>
<name>A0A1C0U4E5_9GAMM</name>
<dbReference type="EMBL" id="LOMY01000074">
    <property type="protein sequence ID" value="OCQ52788.1"/>
    <property type="molecule type" value="Genomic_DNA"/>
</dbReference>
<evidence type="ECO:0000313" key="2">
    <source>
        <dbReference type="Proteomes" id="UP000093476"/>
    </source>
</evidence>
<sequence>MKCDLHLYAYRMTVSSCDVDIPETVYAVKLEFTEHIASQTLADCSVYELFVVKCCASLEDTASETNLTC</sequence>
<proteinExistence type="predicted"/>
<dbReference type="STRING" id="286156.Ppb6_02132"/>
<evidence type="ECO:0000313" key="1">
    <source>
        <dbReference type="EMBL" id="OCQ52788.1"/>
    </source>
</evidence>
<dbReference type="Proteomes" id="UP000093476">
    <property type="component" value="Unassembled WGS sequence"/>
</dbReference>
<accession>A0A1C0U4E5</accession>
<keyword evidence="2" id="KW-1185">Reference proteome</keyword>
<reference evidence="1 2" key="1">
    <citation type="submission" date="2015-12" db="EMBL/GenBank/DDBJ databases">
        <title>Genome comparisons provide insights into the role of secondary metabolites in the pathogenic phase of the Photorhabdus life cycle.</title>
        <authorList>
            <person name="Tobias N.J."/>
            <person name="Mishra B."/>
            <person name="Gupta D.K."/>
            <person name="Thines M."/>
            <person name="Stinear T.P."/>
            <person name="Bode H.B."/>
        </authorList>
    </citation>
    <scope>NUCLEOTIDE SEQUENCE [LARGE SCALE GENOMIC DNA]</scope>
    <source>
        <strain evidence="1 2">PB68.1</strain>
    </source>
</reference>
<comment type="caution">
    <text evidence="1">The sequence shown here is derived from an EMBL/GenBank/DDBJ whole genome shotgun (WGS) entry which is preliminary data.</text>
</comment>